<name>A0ABD5Z0Q3_9EURY</name>
<dbReference type="SUPFAM" id="SSF51182">
    <property type="entry name" value="RmlC-like cupins"/>
    <property type="match status" value="1"/>
</dbReference>
<dbReference type="Pfam" id="PF06865">
    <property type="entry name" value="Ppnp"/>
    <property type="match status" value="1"/>
</dbReference>
<dbReference type="Gene3D" id="2.60.120.10">
    <property type="entry name" value="Jelly Rolls"/>
    <property type="match status" value="1"/>
</dbReference>
<dbReference type="EMBL" id="JBHTAR010000011">
    <property type="protein sequence ID" value="MFC7198742.1"/>
    <property type="molecule type" value="Genomic_DNA"/>
</dbReference>
<keyword evidence="1" id="KW-0328">Glycosyltransferase</keyword>
<comment type="caution">
    <text evidence="3">The sequence shown here is derived from an EMBL/GenBank/DDBJ whole genome shotgun (WGS) entry which is preliminary data.</text>
</comment>
<dbReference type="PANTHER" id="PTHR36540:SF1">
    <property type="entry name" value="PYRIMIDINE_PURINE NUCLEOSIDE PHOSPHORYLASE"/>
    <property type="match status" value="1"/>
</dbReference>
<dbReference type="AlphaFoldDB" id="A0ABD5Z0Q3"/>
<keyword evidence="4" id="KW-1185">Reference proteome</keyword>
<dbReference type="InterPro" id="IPR009664">
    <property type="entry name" value="Ppnp"/>
</dbReference>
<accession>A0ABD5Z0Q3</accession>
<evidence type="ECO:0000313" key="4">
    <source>
        <dbReference type="Proteomes" id="UP001596447"/>
    </source>
</evidence>
<organism evidence="3 4">
    <name type="scientific">Halospeciosus flavus</name>
    <dbReference type="NCBI Taxonomy" id="3032283"/>
    <lineage>
        <taxon>Archaea</taxon>
        <taxon>Methanobacteriati</taxon>
        <taxon>Methanobacteriota</taxon>
        <taxon>Stenosarchaea group</taxon>
        <taxon>Halobacteria</taxon>
        <taxon>Halobacteriales</taxon>
        <taxon>Halobacteriaceae</taxon>
        <taxon>Halospeciosus</taxon>
    </lineage>
</organism>
<keyword evidence="2" id="KW-0808">Transferase</keyword>
<evidence type="ECO:0000256" key="2">
    <source>
        <dbReference type="ARBA" id="ARBA00022679"/>
    </source>
</evidence>
<sequence>MSDDYLEDVRLRKRANVYYDGRVTSRELRTPDGERRTLGVVLPGTYTFETDETETIEILAGSGKIELSAETVVFGPGDTVTVPAQTSFDFVADDVVDYCCTYD</sequence>
<dbReference type="RefSeq" id="WP_279528700.1">
    <property type="nucleotide sequence ID" value="NZ_CP122312.1"/>
</dbReference>
<evidence type="ECO:0000256" key="1">
    <source>
        <dbReference type="ARBA" id="ARBA00022676"/>
    </source>
</evidence>
<dbReference type="Proteomes" id="UP001596447">
    <property type="component" value="Unassembled WGS sequence"/>
</dbReference>
<dbReference type="PANTHER" id="PTHR36540">
    <property type="entry name" value="PYRIMIDINE/PURINE NUCLEOSIDE PHOSPHORYLASE"/>
    <property type="match status" value="1"/>
</dbReference>
<gene>
    <name evidence="3" type="ORF">ACFQJ9_04795</name>
</gene>
<proteinExistence type="predicted"/>
<protein>
    <submittedName>
        <fullName evidence="3">Pyrimidine/purine nucleoside phosphorylase</fullName>
    </submittedName>
</protein>
<dbReference type="InterPro" id="IPR014710">
    <property type="entry name" value="RmlC-like_jellyroll"/>
</dbReference>
<evidence type="ECO:0000313" key="3">
    <source>
        <dbReference type="EMBL" id="MFC7198742.1"/>
    </source>
</evidence>
<dbReference type="GO" id="GO:0016757">
    <property type="term" value="F:glycosyltransferase activity"/>
    <property type="evidence" value="ECO:0007669"/>
    <property type="project" value="UniProtKB-KW"/>
</dbReference>
<dbReference type="InterPro" id="IPR011051">
    <property type="entry name" value="RmlC_Cupin_sf"/>
</dbReference>
<reference evidence="3 4" key="1">
    <citation type="journal article" date="2019" name="Int. J. Syst. Evol. Microbiol.">
        <title>The Global Catalogue of Microorganisms (GCM) 10K type strain sequencing project: providing services to taxonomists for standard genome sequencing and annotation.</title>
        <authorList>
            <consortium name="The Broad Institute Genomics Platform"/>
            <consortium name="The Broad Institute Genome Sequencing Center for Infectious Disease"/>
            <person name="Wu L."/>
            <person name="Ma J."/>
        </authorList>
    </citation>
    <scope>NUCLEOTIDE SEQUENCE [LARGE SCALE GENOMIC DNA]</scope>
    <source>
        <strain evidence="3 4">XZGYJ-43</strain>
    </source>
</reference>